<dbReference type="GO" id="GO:0008270">
    <property type="term" value="F:zinc ion binding"/>
    <property type="evidence" value="ECO:0007669"/>
    <property type="project" value="InterPro"/>
</dbReference>
<accession>A0A1C7MIN7</accession>
<dbReference type="GO" id="GO:0005634">
    <property type="term" value="C:nucleus"/>
    <property type="evidence" value="ECO:0007669"/>
    <property type="project" value="UniProtKB-SubCell"/>
</dbReference>
<keyword evidence="6" id="KW-1185">Reference proteome</keyword>
<sequence length="641" mass="69884">MMGLSMDPDEFPGTYSLFEAETRRRVWWDVFYYDLFISDCMGHPPLIADNSFTTRFPADVDEHLFTPSSTSLPYTHQGADWSETSTAYFVLKCRLAQLVKNVKKQTFKDPLGDDSADLSVDLAATFETEVSSFLQDLPPPFRLEMDQDISTVVPPPSCSPFLLAQRCELAILANRLILKLYLPFLKDTTGGTQPNRPSHQAVLGTINAAHLVIYASRLLHAVWRHTRPAAFDFYDFGRTLFDAAVVCAHAVIQQPTSILAAEAMKCVGCALDIMKELGAVRTGVEGIRGDNNRAEAIKVVEMMKRKAEAARVALSLRLPFVGASVTSSKTELPKPVGSSSSKASTTLSKDVDVVAITKPEPKKLATKEKEKSKEKARYPAVGIRVRPAQMATPTSRQRTGSVSVAATPVTPVSSARTVPLPPPTPCAVSIPVSSSLGQPDTPRTAISASPSVPPSVSTYDNMQPQDAYPVRYPASDDLLGERRFSSHSTPSYDSPQSVMYEQSARYHSAQQSPASYTAPGPPDYYMSYASSSGPSPTYENPGLVPSQNLSMMPSAPAMETVGAPPMTGLCHDPYATHDKSHNSYPSHISEPRQMTQDYQPPPTGHPMSMSTPHIQGWPQTDPGSTGDMQWTDYKFFDGMTG</sequence>
<protein>
    <submittedName>
        <fullName evidence="5">Transcriptional activator protein acu-15</fullName>
    </submittedName>
</protein>
<dbReference type="InterPro" id="IPR050613">
    <property type="entry name" value="Sec_Metabolite_Reg"/>
</dbReference>
<keyword evidence="2" id="KW-0539">Nucleus</keyword>
<comment type="caution">
    <text evidence="5">The sequence shown here is derived from an EMBL/GenBank/DDBJ whole genome shotgun (WGS) entry which is preliminary data.</text>
</comment>
<dbReference type="STRING" id="5627.A0A1C7MIN7"/>
<comment type="subcellular location">
    <subcellularLocation>
        <location evidence="1">Nucleus</location>
    </subcellularLocation>
</comment>
<evidence type="ECO:0000313" key="5">
    <source>
        <dbReference type="EMBL" id="OBZ76226.1"/>
    </source>
</evidence>
<dbReference type="CDD" id="cd12148">
    <property type="entry name" value="fungal_TF_MHR"/>
    <property type="match status" value="1"/>
</dbReference>
<dbReference type="EMBL" id="LUGG01000003">
    <property type="protein sequence ID" value="OBZ76226.1"/>
    <property type="molecule type" value="Genomic_DNA"/>
</dbReference>
<dbReference type="PANTHER" id="PTHR31001:SF81">
    <property type="entry name" value="ZN(II)2CYS6 TRANSCRIPTION FACTOR"/>
    <property type="match status" value="1"/>
</dbReference>
<feature type="region of interest" description="Disordered" evidence="3">
    <location>
        <begin position="579"/>
        <end position="629"/>
    </location>
</feature>
<feature type="domain" description="Xylanolytic transcriptional activator regulatory" evidence="4">
    <location>
        <begin position="14"/>
        <end position="67"/>
    </location>
</feature>
<organism evidence="5 6">
    <name type="scientific">Grifola frondosa</name>
    <name type="common">Maitake</name>
    <name type="synonym">Polyporus frondosus</name>
    <dbReference type="NCBI Taxonomy" id="5627"/>
    <lineage>
        <taxon>Eukaryota</taxon>
        <taxon>Fungi</taxon>
        <taxon>Dikarya</taxon>
        <taxon>Basidiomycota</taxon>
        <taxon>Agaricomycotina</taxon>
        <taxon>Agaricomycetes</taxon>
        <taxon>Polyporales</taxon>
        <taxon>Grifolaceae</taxon>
        <taxon>Grifola</taxon>
    </lineage>
</organism>
<evidence type="ECO:0000256" key="3">
    <source>
        <dbReference type="SAM" id="MobiDB-lite"/>
    </source>
</evidence>
<evidence type="ECO:0000313" key="6">
    <source>
        <dbReference type="Proteomes" id="UP000092993"/>
    </source>
</evidence>
<dbReference type="PANTHER" id="PTHR31001">
    <property type="entry name" value="UNCHARACTERIZED TRANSCRIPTIONAL REGULATORY PROTEIN"/>
    <property type="match status" value="1"/>
</dbReference>
<feature type="compositionally biased region" description="Polar residues" evidence="3">
    <location>
        <begin position="391"/>
        <end position="406"/>
    </location>
</feature>
<dbReference type="Pfam" id="PF04082">
    <property type="entry name" value="Fungal_trans"/>
    <property type="match status" value="1"/>
</dbReference>
<dbReference type="OrthoDB" id="4934715at2759"/>
<proteinExistence type="predicted"/>
<dbReference type="Proteomes" id="UP000092993">
    <property type="component" value="Unassembled WGS sequence"/>
</dbReference>
<feature type="region of interest" description="Disordered" evidence="3">
    <location>
        <begin position="387"/>
        <end position="406"/>
    </location>
</feature>
<gene>
    <name evidence="5" type="primary">acu-15_1</name>
    <name evidence="5" type="ORF">A0H81_03390</name>
</gene>
<feature type="compositionally biased region" description="Polar residues" evidence="3">
    <location>
        <begin position="582"/>
        <end position="598"/>
    </location>
</feature>
<feature type="compositionally biased region" description="Polar residues" evidence="3">
    <location>
        <begin position="608"/>
        <end position="628"/>
    </location>
</feature>
<name>A0A1C7MIN7_GRIFR</name>
<feature type="compositionally biased region" description="Low complexity" evidence="3">
    <location>
        <begin position="447"/>
        <end position="457"/>
    </location>
</feature>
<feature type="region of interest" description="Disordered" evidence="3">
    <location>
        <begin position="429"/>
        <end position="472"/>
    </location>
</feature>
<evidence type="ECO:0000259" key="4">
    <source>
        <dbReference type="Pfam" id="PF04082"/>
    </source>
</evidence>
<dbReference type="AlphaFoldDB" id="A0A1C7MIN7"/>
<dbReference type="GO" id="GO:0006351">
    <property type="term" value="P:DNA-templated transcription"/>
    <property type="evidence" value="ECO:0007669"/>
    <property type="project" value="InterPro"/>
</dbReference>
<evidence type="ECO:0000256" key="1">
    <source>
        <dbReference type="ARBA" id="ARBA00004123"/>
    </source>
</evidence>
<dbReference type="GO" id="GO:0003677">
    <property type="term" value="F:DNA binding"/>
    <property type="evidence" value="ECO:0007669"/>
    <property type="project" value="InterPro"/>
</dbReference>
<evidence type="ECO:0000256" key="2">
    <source>
        <dbReference type="ARBA" id="ARBA00023242"/>
    </source>
</evidence>
<dbReference type="InterPro" id="IPR007219">
    <property type="entry name" value="XnlR_reg_dom"/>
</dbReference>
<reference evidence="5 6" key="1">
    <citation type="submission" date="2016-03" db="EMBL/GenBank/DDBJ databases">
        <title>Whole genome sequencing of Grifola frondosa 9006-11.</title>
        <authorList>
            <person name="Min B."/>
            <person name="Park H."/>
            <person name="Kim J.-G."/>
            <person name="Cho H."/>
            <person name="Oh Y.-L."/>
            <person name="Kong W.-S."/>
            <person name="Choi I.-G."/>
        </authorList>
    </citation>
    <scope>NUCLEOTIDE SEQUENCE [LARGE SCALE GENOMIC DNA]</scope>
    <source>
        <strain evidence="5 6">9006-11</strain>
    </source>
</reference>